<dbReference type="OrthoDB" id="7584480at2"/>
<dbReference type="AlphaFoldDB" id="A0A1V4A2T1"/>
<comment type="caution">
    <text evidence="2">The sequence shown here is derived from an EMBL/GenBank/DDBJ whole genome shotgun (WGS) entry which is preliminary data.</text>
</comment>
<dbReference type="PANTHER" id="PTHR38444">
    <property type="entry name" value="ENTEROBACTIN BIOSYNTHESIS PROTEIN YBDZ"/>
    <property type="match status" value="1"/>
</dbReference>
<dbReference type="Proteomes" id="UP000190539">
    <property type="component" value="Unassembled WGS sequence"/>
</dbReference>
<dbReference type="STRING" id="83656.B1H18_26980"/>
<dbReference type="SUPFAM" id="SSF160582">
    <property type="entry name" value="MbtH-like"/>
    <property type="match status" value="1"/>
</dbReference>
<keyword evidence="3" id="KW-1185">Reference proteome</keyword>
<dbReference type="SMART" id="SM00923">
    <property type="entry name" value="MbtH"/>
    <property type="match status" value="1"/>
</dbReference>
<feature type="domain" description="MbtH-like" evidence="1">
    <location>
        <begin position="1"/>
        <end position="51"/>
    </location>
</feature>
<proteinExistence type="predicted"/>
<gene>
    <name evidence="2" type="ORF">B1H18_26980</name>
</gene>
<dbReference type="PANTHER" id="PTHR38444:SF1">
    <property type="entry name" value="ENTEROBACTIN BIOSYNTHESIS PROTEIN YBDZ"/>
    <property type="match status" value="1"/>
</dbReference>
<dbReference type="RefSeq" id="WP_077972303.1">
    <property type="nucleotide sequence ID" value="NZ_CP045178.1"/>
</dbReference>
<dbReference type="InterPro" id="IPR037407">
    <property type="entry name" value="MLP_fam"/>
</dbReference>
<name>A0A1V4A2T1_9ACTN</name>
<dbReference type="InterPro" id="IPR038020">
    <property type="entry name" value="MbtH-like_sf"/>
</dbReference>
<dbReference type="InterPro" id="IPR005153">
    <property type="entry name" value="MbtH-like_dom"/>
</dbReference>
<dbReference type="GO" id="GO:0005829">
    <property type="term" value="C:cytosol"/>
    <property type="evidence" value="ECO:0007669"/>
    <property type="project" value="TreeGrafter"/>
</dbReference>
<sequence length="64" mass="7201">MSETRPPQEYTVVANDAGQYSVWSTRRALPGGWREAGFRGDRDSCLDHVENVWEGPRPSTPRPA</sequence>
<organism evidence="2 3">
    <name type="scientific">Streptomyces tsukubensis</name>
    <dbReference type="NCBI Taxonomy" id="83656"/>
    <lineage>
        <taxon>Bacteria</taxon>
        <taxon>Bacillati</taxon>
        <taxon>Actinomycetota</taxon>
        <taxon>Actinomycetes</taxon>
        <taxon>Kitasatosporales</taxon>
        <taxon>Streptomycetaceae</taxon>
        <taxon>Streptomyces</taxon>
    </lineage>
</organism>
<dbReference type="EMBL" id="MVFC01000031">
    <property type="protein sequence ID" value="OON73436.1"/>
    <property type="molecule type" value="Genomic_DNA"/>
</dbReference>
<dbReference type="GO" id="GO:0019290">
    <property type="term" value="P:siderophore biosynthetic process"/>
    <property type="evidence" value="ECO:0007669"/>
    <property type="project" value="TreeGrafter"/>
</dbReference>
<evidence type="ECO:0000313" key="2">
    <source>
        <dbReference type="EMBL" id="OON73436.1"/>
    </source>
</evidence>
<protein>
    <submittedName>
        <fullName evidence="2">MbtH family protein</fullName>
    </submittedName>
</protein>
<reference evidence="2 3" key="1">
    <citation type="submission" date="2017-02" db="EMBL/GenBank/DDBJ databases">
        <title>Draft Genome Sequence of Streptomyces tsukubaensis F601, a Producer of the immunosuppressant tacrolimus FK506.</title>
        <authorList>
            <person name="Zong G."/>
            <person name="Zhong C."/>
            <person name="Fu J."/>
            <person name="Qin R."/>
            <person name="Cao G."/>
        </authorList>
    </citation>
    <scope>NUCLEOTIDE SEQUENCE [LARGE SCALE GENOMIC DNA]</scope>
    <source>
        <strain evidence="2 3">F601</strain>
    </source>
</reference>
<accession>A0A1V4A2T1</accession>
<evidence type="ECO:0000259" key="1">
    <source>
        <dbReference type="SMART" id="SM00923"/>
    </source>
</evidence>
<evidence type="ECO:0000313" key="3">
    <source>
        <dbReference type="Proteomes" id="UP000190539"/>
    </source>
</evidence>
<dbReference type="Pfam" id="PF03621">
    <property type="entry name" value="MbtH"/>
    <property type="match status" value="1"/>
</dbReference>
<dbReference type="Gene3D" id="3.90.820.10">
    <property type="entry name" value="Structural Genomics, Unknown Function 30-nov-00 1gh9 Mol_id"/>
    <property type="match status" value="1"/>
</dbReference>